<dbReference type="RefSeq" id="WP_185178311.1">
    <property type="nucleotide sequence ID" value="NZ_CBCSEP010000021.1"/>
</dbReference>
<comment type="caution">
    <text evidence="6">The sequence shown here is derived from an EMBL/GenBank/DDBJ whole genome shotgun (WGS) entry which is preliminary data.</text>
</comment>
<organism evidence="6 7">
    <name type="scientific">Cohnella lubricantis</name>
    <dbReference type="NCBI Taxonomy" id="2163172"/>
    <lineage>
        <taxon>Bacteria</taxon>
        <taxon>Bacillati</taxon>
        <taxon>Bacillota</taxon>
        <taxon>Bacilli</taxon>
        <taxon>Bacillales</taxon>
        <taxon>Paenibacillaceae</taxon>
        <taxon>Cohnella</taxon>
    </lineage>
</organism>
<dbReference type="Gene3D" id="3.40.190.290">
    <property type="match status" value="1"/>
</dbReference>
<dbReference type="PROSITE" id="PS50931">
    <property type="entry name" value="HTH_LYSR"/>
    <property type="match status" value="1"/>
</dbReference>
<dbReference type="GO" id="GO:0003700">
    <property type="term" value="F:DNA-binding transcription factor activity"/>
    <property type="evidence" value="ECO:0007669"/>
    <property type="project" value="InterPro"/>
</dbReference>
<dbReference type="GO" id="GO:0032993">
    <property type="term" value="C:protein-DNA complex"/>
    <property type="evidence" value="ECO:0007669"/>
    <property type="project" value="TreeGrafter"/>
</dbReference>
<evidence type="ECO:0000256" key="2">
    <source>
        <dbReference type="ARBA" id="ARBA00023015"/>
    </source>
</evidence>
<protein>
    <submittedName>
        <fullName evidence="6">LysR family transcriptional regulator</fullName>
    </submittedName>
</protein>
<evidence type="ECO:0000256" key="3">
    <source>
        <dbReference type="ARBA" id="ARBA00023125"/>
    </source>
</evidence>
<dbReference type="InterPro" id="IPR005119">
    <property type="entry name" value="LysR_subst-bd"/>
</dbReference>
<dbReference type="SUPFAM" id="SSF46785">
    <property type="entry name" value="Winged helix' DNA-binding domain"/>
    <property type="match status" value="1"/>
</dbReference>
<dbReference type="PANTHER" id="PTHR30346:SF31">
    <property type="entry name" value="LYSR SUBSTRATE-BINDING"/>
    <property type="match status" value="1"/>
</dbReference>
<dbReference type="SUPFAM" id="SSF53850">
    <property type="entry name" value="Periplasmic binding protein-like II"/>
    <property type="match status" value="1"/>
</dbReference>
<keyword evidence="3" id="KW-0238">DNA-binding</keyword>
<comment type="similarity">
    <text evidence="1">Belongs to the LysR transcriptional regulatory family.</text>
</comment>
<dbReference type="EMBL" id="JACJVN010000026">
    <property type="protein sequence ID" value="MBB6677022.1"/>
    <property type="molecule type" value="Genomic_DNA"/>
</dbReference>
<dbReference type="Pfam" id="PF03466">
    <property type="entry name" value="LysR_substrate"/>
    <property type="match status" value="1"/>
</dbReference>
<keyword evidence="7" id="KW-1185">Reference proteome</keyword>
<name>A0A841T7X9_9BACL</name>
<dbReference type="Gene3D" id="1.10.10.10">
    <property type="entry name" value="Winged helix-like DNA-binding domain superfamily/Winged helix DNA-binding domain"/>
    <property type="match status" value="1"/>
</dbReference>
<dbReference type="PANTHER" id="PTHR30346">
    <property type="entry name" value="TRANSCRIPTIONAL DUAL REGULATOR HCAR-RELATED"/>
    <property type="match status" value="1"/>
</dbReference>
<dbReference type="AlphaFoldDB" id="A0A841T7X9"/>
<dbReference type="PRINTS" id="PR00039">
    <property type="entry name" value="HTHLYSR"/>
</dbReference>
<dbReference type="FunFam" id="1.10.10.10:FF:000001">
    <property type="entry name" value="LysR family transcriptional regulator"/>
    <property type="match status" value="1"/>
</dbReference>
<sequence length="292" mass="33486">MELRQLEYFIAVCEELHFSRAAEKLHISQPNLSLQIKALEEEVGTPLFDRIGKRIALTDAGRVLHKHSRNMLVDLKNAYDELSEIRRYQGGRLAVGVLPSELDYRLTPLFIDFHHQFPKVGLRIISSVDIVKLVLDTTIDIGLTLAPLPDERLTVHPLAREEYGLVVSAQHELASRESVQLSELKDLPMVIYPTGYWGRELVENACREHGFELHTLVETTSNPSLFRFVAENIGVTVQTAHLVQSVGDPRIRYIPIRDHAPYRQMSIVHRMDKYLSYPAQMFIRTVKERLSK</sequence>
<keyword evidence="2" id="KW-0805">Transcription regulation</keyword>
<evidence type="ECO:0000313" key="6">
    <source>
        <dbReference type="EMBL" id="MBB6677022.1"/>
    </source>
</evidence>
<keyword evidence="4" id="KW-0804">Transcription</keyword>
<dbReference type="CDD" id="cd05466">
    <property type="entry name" value="PBP2_LTTR_substrate"/>
    <property type="match status" value="1"/>
</dbReference>
<evidence type="ECO:0000313" key="7">
    <source>
        <dbReference type="Proteomes" id="UP000574133"/>
    </source>
</evidence>
<dbReference type="GO" id="GO:0003677">
    <property type="term" value="F:DNA binding"/>
    <property type="evidence" value="ECO:0007669"/>
    <property type="project" value="UniProtKB-KW"/>
</dbReference>
<accession>A0A841T7X9</accession>
<feature type="domain" description="HTH lysR-type" evidence="5">
    <location>
        <begin position="1"/>
        <end position="58"/>
    </location>
</feature>
<evidence type="ECO:0000256" key="4">
    <source>
        <dbReference type="ARBA" id="ARBA00023163"/>
    </source>
</evidence>
<dbReference type="InterPro" id="IPR000847">
    <property type="entry name" value="LysR_HTH_N"/>
</dbReference>
<evidence type="ECO:0000256" key="1">
    <source>
        <dbReference type="ARBA" id="ARBA00009437"/>
    </source>
</evidence>
<evidence type="ECO:0000259" key="5">
    <source>
        <dbReference type="PROSITE" id="PS50931"/>
    </source>
</evidence>
<dbReference type="InterPro" id="IPR036390">
    <property type="entry name" value="WH_DNA-bd_sf"/>
</dbReference>
<reference evidence="6 7" key="1">
    <citation type="submission" date="2020-08" db="EMBL/GenBank/DDBJ databases">
        <title>Cohnella phylogeny.</title>
        <authorList>
            <person name="Dunlap C."/>
        </authorList>
    </citation>
    <scope>NUCLEOTIDE SEQUENCE [LARGE SCALE GENOMIC DNA]</scope>
    <source>
        <strain evidence="6 7">DSM 103658</strain>
    </source>
</reference>
<dbReference type="Pfam" id="PF00126">
    <property type="entry name" value="HTH_1"/>
    <property type="match status" value="1"/>
</dbReference>
<dbReference type="Proteomes" id="UP000574133">
    <property type="component" value="Unassembled WGS sequence"/>
</dbReference>
<proteinExistence type="inferred from homology"/>
<gene>
    <name evidence="6" type="ORF">H4Q31_06720</name>
</gene>
<dbReference type="InterPro" id="IPR036388">
    <property type="entry name" value="WH-like_DNA-bd_sf"/>
</dbReference>